<reference evidence="3" key="2">
    <citation type="submission" date="2020-09" db="EMBL/GenBank/DDBJ databases">
        <authorList>
            <person name="Sun Q."/>
            <person name="Sedlacek I."/>
        </authorList>
    </citation>
    <scope>NUCLEOTIDE SEQUENCE</scope>
    <source>
        <strain evidence="3">CCM 7897</strain>
    </source>
</reference>
<dbReference type="EMBL" id="BMCT01000006">
    <property type="protein sequence ID" value="GGF76221.1"/>
    <property type="molecule type" value="Genomic_DNA"/>
</dbReference>
<evidence type="ECO:0000256" key="1">
    <source>
        <dbReference type="ARBA" id="ARBA00012344"/>
    </source>
</evidence>
<evidence type="ECO:0000313" key="3">
    <source>
        <dbReference type="EMBL" id="GGF76221.1"/>
    </source>
</evidence>
<name>A0A917C7M6_9HYPH</name>
<dbReference type="InterPro" id="IPR036568">
    <property type="entry name" value="GGCT-like_sf"/>
</dbReference>
<dbReference type="SUPFAM" id="SSF110857">
    <property type="entry name" value="Gamma-glutamyl cyclotransferase-like"/>
    <property type="match status" value="1"/>
</dbReference>
<dbReference type="Pfam" id="PF04752">
    <property type="entry name" value="ChaC"/>
    <property type="match status" value="1"/>
</dbReference>
<keyword evidence="2" id="KW-0456">Lyase</keyword>
<dbReference type="Gene3D" id="3.10.490.10">
    <property type="entry name" value="Gamma-glutamyl cyclotransferase-like"/>
    <property type="match status" value="1"/>
</dbReference>
<organism evidence="3 4">
    <name type="scientific">Azorhizobium oxalatiphilum</name>
    <dbReference type="NCBI Taxonomy" id="980631"/>
    <lineage>
        <taxon>Bacteria</taxon>
        <taxon>Pseudomonadati</taxon>
        <taxon>Pseudomonadota</taxon>
        <taxon>Alphaproteobacteria</taxon>
        <taxon>Hyphomicrobiales</taxon>
        <taxon>Xanthobacteraceae</taxon>
        <taxon>Azorhizobium</taxon>
    </lineage>
</organism>
<evidence type="ECO:0000256" key="2">
    <source>
        <dbReference type="ARBA" id="ARBA00023239"/>
    </source>
</evidence>
<dbReference type="GO" id="GO:0061928">
    <property type="term" value="F:glutathione specific gamma-glutamylcyclotransferase activity"/>
    <property type="evidence" value="ECO:0007669"/>
    <property type="project" value="UniProtKB-EC"/>
</dbReference>
<protein>
    <recommendedName>
        <fullName evidence="1">glutathione-specific gamma-glutamylcyclotransferase</fullName>
        <ecNumber evidence="1">4.3.2.7</ecNumber>
    </recommendedName>
</protein>
<proteinExistence type="predicted"/>
<dbReference type="PANTHER" id="PTHR12192:SF2">
    <property type="entry name" value="GLUTATHIONE-SPECIFIC GAMMA-GLUTAMYLCYCLOTRANSFERASE 2"/>
    <property type="match status" value="1"/>
</dbReference>
<dbReference type="InterPro" id="IPR013024">
    <property type="entry name" value="GGCT-like"/>
</dbReference>
<sequence>MPADKPPFRFQKPGPVDVPEHDPWVFGYGSLMWKPGFDYEERAEATLIGAHRTLCIYSFHHRGTPEQPGLVLGLDLGGSCRGIAFRVAAARWPETHAYLTEREQISGVYRETRRRVRLRGASVTDASAVAYVANRAHPQYASGLSREDQLHLVRRSHGLSGPNTDYVLATVDALAEMGITDPGLGWMAQRLRSGHG</sequence>
<reference evidence="3" key="1">
    <citation type="journal article" date="2014" name="Int. J. Syst. Evol. Microbiol.">
        <title>Complete genome sequence of Corynebacterium casei LMG S-19264T (=DSM 44701T), isolated from a smear-ripened cheese.</title>
        <authorList>
            <consortium name="US DOE Joint Genome Institute (JGI-PGF)"/>
            <person name="Walter F."/>
            <person name="Albersmeier A."/>
            <person name="Kalinowski J."/>
            <person name="Ruckert C."/>
        </authorList>
    </citation>
    <scope>NUCLEOTIDE SEQUENCE</scope>
    <source>
        <strain evidence="3">CCM 7897</strain>
    </source>
</reference>
<dbReference type="InterPro" id="IPR006840">
    <property type="entry name" value="ChaC"/>
</dbReference>
<dbReference type="CDD" id="cd06661">
    <property type="entry name" value="GGCT_like"/>
    <property type="match status" value="1"/>
</dbReference>
<accession>A0A917C7M6</accession>
<evidence type="ECO:0000313" key="4">
    <source>
        <dbReference type="Proteomes" id="UP000606044"/>
    </source>
</evidence>
<dbReference type="GO" id="GO:0005737">
    <property type="term" value="C:cytoplasm"/>
    <property type="evidence" value="ECO:0007669"/>
    <property type="project" value="TreeGrafter"/>
</dbReference>
<dbReference type="GO" id="GO:0006751">
    <property type="term" value="P:glutathione catabolic process"/>
    <property type="evidence" value="ECO:0007669"/>
    <property type="project" value="InterPro"/>
</dbReference>
<gene>
    <name evidence="3" type="primary">chaC</name>
    <name evidence="3" type="ORF">GCM10007301_40220</name>
</gene>
<dbReference type="EC" id="4.3.2.7" evidence="1"/>
<dbReference type="AlphaFoldDB" id="A0A917C7M6"/>
<dbReference type="Proteomes" id="UP000606044">
    <property type="component" value="Unassembled WGS sequence"/>
</dbReference>
<dbReference type="PANTHER" id="PTHR12192">
    <property type="entry name" value="CATION TRANSPORT PROTEIN CHAC-RELATED"/>
    <property type="match status" value="1"/>
</dbReference>
<comment type="caution">
    <text evidence="3">The sequence shown here is derived from an EMBL/GenBank/DDBJ whole genome shotgun (WGS) entry which is preliminary data.</text>
</comment>
<keyword evidence="4" id="KW-1185">Reference proteome</keyword>
<dbReference type="RefSeq" id="WP_188581905.1">
    <property type="nucleotide sequence ID" value="NZ_BMCT01000006.1"/>
</dbReference>